<dbReference type="OrthoDB" id="9795306at2"/>
<dbReference type="CDD" id="cd06588">
    <property type="entry name" value="PhnB_like"/>
    <property type="match status" value="1"/>
</dbReference>
<dbReference type="EMBL" id="RRCT01000001">
    <property type="protein sequence ID" value="RQW76101.1"/>
    <property type="molecule type" value="Genomic_DNA"/>
</dbReference>
<organism evidence="2 3">
    <name type="scientific">Lysinibacillus composti</name>
    <dbReference type="NCBI Taxonomy" id="720633"/>
    <lineage>
        <taxon>Bacteria</taxon>
        <taxon>Bacillati</taxon>
        <taxon>Bacillota</taxon>
        <taxon>Bacilli</taxon>
        <taxon>Bacillales</taxon>
        <taxon>Bacillaceae</taxon>
        <taxon>Lysinibacillus</taxon>
    </lineage>
</organism>
<reference evidence="2 3" key="1">
    <citation type="journal article" date="2013" name="J. Microbiol.">
        <title>Lysinibacillus chungkukjangi sp. nov., isolated from Chungkukjang, Korean fermented soybean food.</title>
        <authorList>
            <person name="Kim S.J."/>
            <person name="Jang Y.H."/>
            <person name="Hamada M."/>
            <person name="Ahn J.H."/>
            <person name="Weon H.Y."/>
            <person name="Suzuki K."/>
            <person name="Whang K.S."/>
            <person name="Kwon S.W."/>
        </authorList>
    </citation>
    <scope>NUCLEOTIDE SEQUENCE [LARGE SCALE GENOMIC DNA]</scope>
    <source>
        <strain evidence="2 3">MCCC 1A12701</strain>
    </source>
</reference>
<dbReference type="RefSeq" id="WP_124761603.1">
    <property type="nucleotide sequence ID" value="NZ_JAFBDY010000001.1"/>
</dbReference>
<keyword evidence="3" id="KW-1185">Reference proteome</keyword>
<dbReference type="InterPro" id="IPR028973">
    <property type="entry name" value="PhnB-like"/>
</dbReference>
<accession>A0A3N9UJH0</accession>
<dbReference type="Pfam" id="PF00903">
    <property type="entry name" value="Glyoxalase"/>
    <property type="match status" value="1"/>
</dbReference>
<name>A0A3N9UJH0_9BACI</name>
<dbReference type="SUPFAM" id="SSF54593">
    <property type="entry name" value="Glyoxalase/Bleomycin resistance protein/Dihydroxybiphenyl dioxygenase"/>
    <property type="match status" value="1"/>
</dbReference>
<evidence type="ECO:0000313" key="3">
    <source>
        <dbReference type="Proteomes" id="UP000274033"/>
    </source>
</evidence>
<dbReference type="Proteomes" id="UP000274033">
    <property type="component" value="Unassembled WGS sequence"/>
</dbReference>
<dbReference type="PANTHER" id="PTHR33990">
    <property type="entry name" value="PROTEIN YJDN-RELATED"/>
    <property type="match status" value="1"/>
</dbReference>
<protein>
    <submittedName>
        <fullName evidence="2">VOC family protein</fullName>
    </submittedName>
</protein>
<gene>
    <name evidence="2" type="ORF">EBB45_00675</name>
</gene>
<evidence type="ECO:0000259" key="1">
    <source>
        <dbReference type="Pfam" id="PF00903"/>
    </source>
</evidence>
<proteinExistence type="predicted"/>
<dbReference type="PANTHER" id="PTHR33990:SF1">
    <property type="entry name" value="PROTEIN YJDN"/>
    <property type="match status" value="1"/>
</dbReference>
<feature type="domain" description="Glyoxalase/fosfomycin resistance/dioxygenase" evidence="1">
    <location>
        <begin position="8"/>
        <end position="115"/>
    </location>
</feature>
<dbReference type="InterPro" id="IPR004360">
    <property type="entry name" value="Glyas_Fos-R_dOase_dom"/>
</dbReference>
<dbReference type="AlphaFoldDB" id="A0A3N9UJH0"/>
<comment type="caution">
    <text evidence="2">The sequence shown here is derived from an EMBL/GenBank/DDBJ whole genome shotgun (WGS) entry which is preliminary data.</text>
</comment>
<dbReference type="Gene3D" id="3.10.180.10">
    <property type="entry name" value="2,3-Dihydroxybiphenyl 1,2-Dioxygenase, domain 1"/>
    <property type="match status" value="1"/>
</dbReference>
<evidence type="ECO:0000313" key="2">
    <source>
        <dbReference type="EMBL" id="RQW76101.1"/>
    </source>
</evidence>
<dbReference type="InterPro" id="IPR029068">
    <property type="entry name" value="Glyas_Bleomycin-R_OHBP_Dase"/>
</dbReference>
<sequence>MKSANPYIFVDQCVEVMTYYKGLFNCKVKNLQLDDSGKCFYGELHIGESIIHFSDTFGKTDAGNQVRISLVCESEDELKRVYESLSEDATITVPLQQTFWGGFHANLIDRFGIGWLLNYTQNSY</sequence>